<evidence type="ECO:0000313" key="3">
    <source>
        <dbReference type="Proteomes" id="UP000050795"/>
    </source>
</evidence>
<dbReference type="CDD" id="cd21340">
    <property type="entry name" value="PPP1R42"/>
    <property type="match status" value="1"/>
</dbReference>
<dbReference type="InterPro" id="IPR032675">
    <property type="entry name" value="LRR_dom_sf"/>
</dbReference>
<keyword evidence="3" id="KW-1185">Reference proteome</keyword>
<dbReference type="Gene3D" id="3.80.10.10">
    <property type="entry name" value="Ribonuclease Inhibitor"/>
    <property type="match status" value="2"/>
</dbReference>
<sequence length="296" mass="33945">MTTFCYIKGGNLNVSYYSNFLIVLQVNVENQLVNFTMVKSTIALLFRSTSALRKRKTNETPEQHLTQVTHLYLNGKNLDEVGYEITLCQRLSVLYLYDNKLKSIPACLNLSQLTHLYLQNNQISRIENLNSLEKLEKLFLSRNHINLIEGLEGLTKLQELRVDNQFLDSGERLIFDDRSLNAIAYSLIRLDVSGNKLESLQDLINLHALISLSASNNLLQSINDLASSLNHWPDLKELNLHGNPVMKTNRARSIIILSAKHLEILDDKVISRPNRQFLENWNHHKSFSIETSDKNS</sequence>
<dbReference type="SMART" id="SM00365">
    <property type="entry name" value="LRR_SD22"/>
    <property type="match status" value="4"/>
</dbReference>
<evidence type="ECO:0000256" key="1">
    <source>
        <dbReference type="ARBA" id="ARBA00022614"/>
    </source>
</evidence>
<reference evidence="3" key="1">
    <citation type="submission" date="2022-06" db="EMBL/GenBank/DDBJ databases">
        <authorList>
            <person name="Berger JAMES D."/>
            <person name="Berger JAMES D."/>
        </authorList>
    </citation>
    <scope>NUCLEOTIDE SEQUENCE [LARGE SCALE GENOMIC DNA]</scope>
</reference>
<evidence type="ECO:0008006" key="5">
    <source>
        <dbReference type="Google" id="ProtNLM"/>
    </source>
</evidence>
<dbReference type="PANTHER" id="PTHR46652:SF3">
    <property type="entry name" value="LEUCINE-RICH REPEAT-CONTAINING PROTEIN 9"/>
    <property type="match status" value="1"/>
</dbReference>
<name>A0AA85JWC4_TRIRE</name>
<dbReference type="SUPFAM" id="SSF52058">
    <property type="entry name" value="L domain-like"/>
    <property type="match status" value="1"/>
</dbReference>
<dbReference type="PANTHER" id="PTHR46652">
    <property type="entry name" value="LEUCINE-RICH REPEAT AND IQ DOMAIN-CONTAINING PROTEIN 1-RELATED"/>
    <property type="match status" value="1"/>
</dbReference>
<dbReference type="InterPro" id="IPR001611">
    <property type="entry name" value="Leu-rich_rpt"/>
</dbReference>
<keyword evidence="2" id="KW-0677">Repeat</keyword>
<keyword evidence="1" id="KW-0433">Leucine-rich repeat</keyword>
<proteinExistence type="predicted"/>
<dbReference type="WBParaSite" id="TREG1_46790.1">
    <property type="protein sequence ID" value="TREG1_46790.1"/>
    <property type="gene ID" value="TREG1_46790"/>
</dbReference>
<protein>
    <recommendedName>
        <fullName evidence="5">Protein phosphatase 1 regulatory subunit 42</fullName>
    </recommendedName>
</protein>
<dbReference type="Proteomes" id="UP000050795">
    <property type="component" value="Unassembled WGS sequence"/>
</dbReference>
<dbReference type="AlphaFoldDB" id="A0AA85JWC4"/>
<organism evidence="3 4">
    <name type="scientific">Trichobilharzia regenti</name>
    <name type="common">Nasal bird schistosome</name>
    <dbReference type="NCBI Taxonomy" id="157069"/>
    <lineage>
        <taxon>Eukaryota</taxon>
        <taxon>Metazoa</taxon>
        <taxon>Spiralia</taxon>
        <taxon>Lophotrochozoa</taxon>
        <taxon>Platyhelminthes</taxon>
        <taxon>Trematoda</taxon>
        <taxon>Digenea</taxon>
        <taxon>Strigeidida</taxon>
        <taxon>Schistosomatoidea</taxon>
        <taxon>Schistosomatidae</taxon>
        <taxon>Trichobilharzia</taxon>
    </lineage>
</organism>
<dbReference type="InterPro" id="IPR025875">
    <property type="entry name" value="Leu-rich_rpt_4"/>
</dbReference>
<accession>A0AA85JWC4</accession>
<dbReference type="Pfam" id="PF12799">
    <property type="entry name" value="LRR_4"/>
    <property type="match status" value="1"/>
</dbReference>
<dbReference type="InterPro" id="IPR050836">
    <property type="entry name" value="SDS22/Internalin_LRR"/>
</dbReference>
<dbReference type="PROSITE" id="PS51450">
    <property type="entry name" value="LRR"/>
    <property type="match status" value="4"/>
</dbReference>
<evidence type="ECO:0000313" key="4">
    <source>
        <dbReference type="WBParaSite" id="TREG1_46790.1"/>
    </source>
</evidence>
<evidence type="ECO:0000256" key="2">
    <source>
        <dbReference type="ARBA" id="ARBA00022737"/>
    </source>
</evidence>
<reference evidence="4" key="2">
    <citation type="submission" date="2023-11" db="UniProtKB">
        <authorList>
            <consortium name="WormBaseParasite"/>
        </authorList>
    </citation>
    <scope>IDENTIFICATION</scope>
</reference>